<organism evidence="2 3">
    <name type="scientific">Blepharisma stoltei</name>
    <dbReference type="NCBI Taxonomy" id="1481888"/>
    <lineage>
        <taxon>Eukaryota</taxon>
        <taxon>Sar</taxon>
        <taxon>Alveolata</taxon>
        <taxon>Ciliophora</taxon>
        <taxon>Postciliodesmatophora</taxon>
        <taxon>Heterotrichea</taxon>
        <taxon>Heterotrichida</taxon>
        <taxon>Blepharismidae</taxon>
        <taxon>Blepharisma</taxon>
    </lineage>
</organism>
<feature type="region of interest" description="Disordered" evidence="1">
    <location>
        <begin position="236"/>
        <end position="280"/>
    </location>
</feature>
<feature type="region of interest" description="Disordered" evidence="1">
    <location>
        <begin position="489"/>
        <end position="577"/>
    </location>
</feature>
<accession>A0AAU9IW68</accession>
<keyword evidence="3" id="KW-1185">Reference proteome</keyword>
<feature type="compositionally biased region" description="Low complexity" evidence="1">
    <location>
        <begin position="542"/>
        <end position="558"/>
    </location>
</feature>
<gene>
    <name evidence="2" type="ORF">BSTOLATCC_MIC15839</name>
</gene>
<comment type="caution">
    <text evidence="2">The sequence shown here is derived from an EMBL/GenBank/DDBJ whole genome shotgun (WGS) entry which is preliminary data.</text>
</comment>
<proteinExistence type="predicted"/>
<feature type="compositionally biased region" description="Polar residues" evidence="1">
    <location>
        <begin position="423"/>
        <end position="449"/>
    </location>
</feature>
<feature type="compositionally biased region" description="Polar residues" evidence="1">
    <location>
        <begin position="489"/>
        <end position="541"/>
    </location>
</feature>
<protein>
    <submittedName>
        <fullName evidence="2">Uncharacterized protein</fullName>
    </submittedName>
</protein>
<evidence type="ECO:0000256" key="1">
    <source>
        <dbReference type="SAM" id="MobiDB-lite"/>
    </source>
</evidence>
<sequence length="644" mass="72052">MATPQFKLLSPEELMLPGDFAEFKGKSKIEPPVRSSYLAIATAFFQSLIRIRDSNMSTPSWAAIESYIKQTNEFVKQIPDYIPIWDKFKYIVAEVFIKKPKFTALKNIRQLLNLNHQNACDALDIGMRLLFCVIVDKDHQYNDILTKPYVLRGNEYYLQHFCNKLRVNVLIVMMSSHQYMIRDDRNNAPLVTLFMEGDGVFSVLYHRESTMVDIGTPMTDSLEKFPFFYNPKAAPKLNSTQTPQVSQPPAKVNQPPVNREPPISPLSPQEERKSEPSSPAKDNIYKQLISHMSTVIFTNIPNYNDEILLKLLNDGAAFDSSLDNNDYARLKANLNRLKPSEPAQVGRQQCGHQLLLYKPLCGSDHCAYCLKEIIDQAKARSTIANCEHGQKISPKVAKDLENLLRTGQAGGDSPGIPKGENMQPRSQFPPQMKPSSGNYQSNLPSQMNQAPPKLSAMQQKPPAYNQPADSYMEDEVSIPVVFRKTGANTNIQNIQPGSQAQCRTGNASPNYPQSGMHNPTNQSQFATNPVPQNRNSSPAMNQAQLQQPQNQQRIPPYQGVQPAPSLLGQGYTGNPQGGVRNAPKPGIECYQCEQIRSPDDFSIDCPNHKTCNICRVQDVTQCINCGRGYSDNDTAILNAIRDSL</sequence>
<dbReference type="AlphaFoldDB" id="A0AAU9IW68"/>
<dbReference type="EMBL" id="CAJZBQ010000015">
    <property type="protein sequence ID" value="CAG9316409.1"/>
    <property type="molecule type" value="Genomic_DNA"/>
</dbReference>
<reference evidence="2" key="1">
    <citation type="submission" date="2021-09" db="EMBL/GenBank/DDBJ databases">
        <authorList>
            <consortium name="AG Swart"/>
            <person name="Singh M."/>
            <person name="Singh A."/>
            <person name="Seah K."/>
            <person name="Emmerich C."/>
        </authorList>
    </citation>
    <scope>NUCLEOTIDE SEQUENCE</scope>
    <source>
        <strain evidence="2">ATCC30299</strain>
    </source>
</reference>
<dbReference type="Proteomes" id="UP001162131">
    <property type="component" value="Unassembled WGS sequence"/>
</dbReference>
<feature type="region of interest" description="Disordered" evidence="1">
    <location>
        <begin position="405"/>
        <end position="469"/>
    </location>
</feature>
<name>A0AAU9IW68_9CILI</name>
<evidence type="ECO:0000313" key="2">
    <source>
        <dbReference type="EMBL" id="CAG9316409.1"/>
    </source>
</evidence>
<feature type="compositionally biased region" description="Polar residues" evidence="1">
    <location>
        <begin position="237"/>
        <end position="247"/>
    </location>
</feature>
<evidence type="ECO:0000313" key="3">
    <source>
        <dbReference type="Proteomes" id="UP001162131"/>
    </source>
</evidence>